<evidence type="ECO:0000313" key="4">
    <source>
        <dbReference type="EMBL" id="KAL1520567.1"/>
    </source>
</evidence>
<dbReference type="PROSITE" id="PS50103">
    <property type="entry name" value="ZF_C3H1"/>
    <property type="match status" value="1"/>
</dbReference>
<organism evidence="4 5">
    <name type="scientific">Prymnesium parvum</name>
    <name type="common">Toxic golden alga</name>
    <dbReference type="NCBI Taxonomy" id="97485"/>
    <lineage>
        <taxon>Eukaryota</taxon>
        <taxon>Haptista</taxon>
        <taxon>Haptophyta</taxon>
        <taxon>Prymnesiophyceae</taxon>
        <taxon>Prymnesiales</taxon>
        <taxon>Prymnesiaceae</taxon>
        <taxon>Prymnesium</taxon>
    </lineage>
</organism>
<keyword evidence="1" id="KW-0862">Zinc</keyword>
<evidence type="ECO:0000313" key="5">
    <source>
        <dbReference type="Proteomes" id="UP001515480"/>
    </source>
</evidence>
<dbReference type="Gene3D" id="3.40.50.1000">
    <property type="entry name" value="HAD superfamily/HAD-like"/>
    <property type="match status" value="1"/>
</dbReference>
<dbReference type="InterPro" id="IPR036412">
    <property type="entry name" value="HAD-like_sf"/>
</dbReference>
<dbReference type="AlphaFoldDB" id="A0AB34JIH3"/>
<sequence length="974" mass="104801">MRLPQGSTLARPPLPLVVACTFDPFGFQAPLRLWFDRFVGLPTTLHWMGYGTAVEMLCDVGSAWNANGAGVNVLVLRLADLTPTRDPPPDLARRTLASLAHALAASSAARRGKTVVLLPPPDDGAPELTLRAELAARLCAVDGVQLVDGAPLLAALPGRFYCRFLDVVAHAPYSPAAMSALAAAAARQVARALGVTRKVVCLDCDGTLWRGAVGELGVGGVQIDECFVRAQRFFVRLQQRGLLLCLCTRNDEADVRAVLEQRQDELALRLEHVVAIKANWQAKSTNIVALADSLCLDLSTFIFVDDSPVECAEVAAACGASGLTVVQLPREPEHYAAFLEEHWAFDLPPLSSSKQTDEDSKRTVLYRELAERKKYAQEYVSNVSSQSLSASSMDAFVASLNLRTNFAPLSAHTIERAAQLTERTNQHNACKWPLTPARLELCAQRCACTTVEASDRFGHHGLVGLIAVENDLVEVAAGWEAKWDAASGESLPMQSCGGTAEGWEAGDESGRRGECGGSALALHVRGWLLSCRSLHIGIEFMMLRHLASVAKARGADWLAVHWRRSERNEPAAAFFFSLPGVRFEPCDESLVGLRPLDSASEACVEPNAAGSAPKGSPPLERQATPPEAEARTPRSAEQALAAAEAAVVHAIEHGVAPPLRDLPTSAELESIDRPTRRKLCHKLEALASKAREGAFARPRARQQLKLHIRGRIGLELCVHSLRGGCSMAECPFVHPRRSEGRAAAVRVALSLRGGWVAAQMNAAPVEPSRSPLPSGGAAPAAAAPAVQKTYGVVSQYKQRERPEAGVIFVPVHSAESAQVGFSHHAGAEKPSTTATHAAQEASAAASSQRVGFVTKSGSVTLHHETYRDIALALACHASEVHQWVASECERLKCLPESFREVWERVAAGDELLAAADDEDPPYEVSAMSAGLGEVSGEKELHARLRRQIRHSMHLMMQQANPGTYYAEIEHMAPT</sequence>
<accession>A0AB34JIH3</accession>
<reference evidence="4 5" key="1">
    <citation type="journal article" date="2024" name="Science">
        <title>Giant polyketide synthase enzymes in the biosynthesis of giant marine polyether toxins.</title>
        <authorList>
            <person name="Fallon T.R."/>
            <person name="Shende V.V."/>
            <person name="Wierzbicki I.H."/>
            <person name="Pendleton A.L."/>
            <person name="Watervoot N.F."/>
            <person name="Auber R.P."/>
            <person name="Gonzalez D.J."/>
            <person name="Wisecaver J.H."/>
            <person name="Moore B.S."/>
        </authorList>
    </citation>
    <scope>NUCLEOTIDE SEQUENCE [LARGE SCALE GENOMIC DNA]</scope>
    <source>
        <strain evidence="4 5">12B1</strain>
    </source>
</reference>
<evidence type="ECO:0000259" key="3">
    <source>
        <dbReference type="PROSITE" id="PS50103"/>
    </source>
</evidence>
<keyword evidence="1" id="KW-0863">Zinc-finger</keyword>
<keyword evidence="5" id="KW-1185">Reference proteome</keyword>
<name>A0AB34JIH3_PRYPA</name>
<evidence type="ECO:0000256" key="2">
    <source>
        <dbReference type="SAM" id="MobiDB-lite"/>
    </source>
</evidence>
<keyword evidence="1" id="KW-0479">Metal-binding</keyword>
<dbReference type="InterPro" id="IPR010033">
    <property type="entry name" value="HAD_SF_ppase_IIIC"/>
</dbReference>
<dbReference type="InterPro" id="IPR010037">
    <property type="entry name" value="FkbH_domain"/>
</dbReference>
<dbReference type="SUPFAM" id="SSF56784">
    <property type="entry name" value="HAD-like"/>
    <property type="match status" value="1"/>
</dbReference>
<feature type="region of interest" description="Disordered" evidence="2">
    <location>
        <begin position="604"/>
        <end position="635"/>
    </location>
</feature>
<protein>
    <recommendedName>
        <fullName evidence="3">C3H1-type domain-containing protein</fullName>
    </recommendedName>
</protein>
<dbReference type="EMBL" id="JBGBPQ010000008">
    <property type="protein sequence ID" value="KAL1520567.1"/>
    <property type="molecule type" value="Genomic_DNA"/>
</dbReference>
<proteinExistence type="predicted"/>
<feature type="zinc finger region" description="C3H1-type" evidence="1">
    <location>
        <begin position="711"/>
        <end position="737"/>
    </location>
</feature>
<dbReference type="InterPro" id="IPR023214">
    <property type="entry name" value="HAD_sf"/>
</dbReference>
<dbReference type="NCBIfam" id="TIGR01681">
    <property type="entry name" value="HAD-SF-IIIC"/>
    <property type="match status" value="1"/>
</dbReference>
<dbReference type="InterPro" id="IPR000571">
    <property type="entry name" value="Znf_CCCH"/>
</dbReference>
<dbReference type="NCBIfam" id="TIGR01686">
    <property type="entry name" value="FkbH"/>
    <property type="match status" value="1"/>
</dbReference>
<feature type="domain" description="C3H1-type" evidence="3">
    <location>
        <begin position="711"/>
        <end position="737"/>
    </location>
</feature>
<gene>
    <name evidence="4" type="ORF">AB1Y20_022143</name>
</gene>
<dbReference type="GO" id="GO:0008270">
    <property type="term" value="F:zinc ion binding"/>
    <property type="evidence" value="ECO:0007669"/>
    <property type="project" value="UniProtKB-KW"/>
</dbReference>
<dbReference type="Proteomes" id="UP001515480">
    <property type="component" value="Unassembled WGS sequence"/>
</dbReference>
<comment type="caution">
    <text evidence="4">The sequence shown here is derived from an EMBL/GenBank/DDBJ whole genome shotgun (WGS) entry which is preliminary data.</text>
</comment>
<evidence type="ECO:0000256" key="1">
    <source>
        <dbReference type="PROSITE-ProRule" id="PRU00723"/>
    </source>
</evidence>